<organism evidence="2 3">
    <name type="scientific">Streptomyces filipinensis</name>
    <dbReference type="NCBI Taxonomy" id="66887"/>
    <lineage>
        <taxon>Bacteria</taxon>
        <taxon>Bacillati</taxon>
        <taxon>Actinomycetota</taxon>
        <taxon>Actinomycetes</taxon>
        <taxon>Kitasatosporales</taxon>
        <taxon>Streptomycetaceae</taxon>
        <taxon>Streptomyces</taxon>
    </lineage>
</organism>
<keyword evidence="3" id="KW-1185">Reference proteome</keyword>
<dbReference type="Proteomes" id="UP000618795">
    <property type="component" value="Unassembled WGS sequence"/>
</dbReference>
<proteinExistence type="predicted"/>
<sequence length="106" mass="11430">MQNFLFSTDAPGCPPPPPTGPVDKIPALSWANVVIHGIHRPYYYSQLERARESFGSGACAQLAVSRPAAPRSDLTPTGTYCQCGASDWSPVSCPPQWAVTPSRRTQ</sequence>
<accession>A0A918MBL2</accession>
<comment type="caution">
    <text evidence="2">The sequence shown here is derived from an EMBL/GenBank/DDBJ whole genome shotgun (WGS) entry which is preliminary data.</text>
</comment>
<protein>
    <submittedName>
        <fullName evidence="2">Uncharacterized protein</fullName>
    </submittedName>
</protein>
<evidence type="ECO:0000313" key="2">
    <source>
        <dbReference type="EMBL" id="GGV02132.1"/>
    </source>
</evidence>
<reference evidence="2" key="1">
    <citation type="journal article" date="2014" name="Int. J. Syst. Evol. Microbiol.">
        <title>Complete genome sequence of Corynebacterium casei LMG S-19264T (=DSM 44701T), isolated from a smear-ripened cheese.</title>
        <authorList>
            <consortium name="US DOE Joint Genome Institute (JGI-PGF)"/>
            <person name="Walter F."/>
            <person name="Albersmeier A."/>
            <person name="Kalinowski J."/>
            <person name="Ruckert C."/>
        </authorList>
    </citation>
    <scope>NUCLEOTIDE SEQUENCE</scope>
    <source>
        <strain evidence="2">JCM 4369</strain>
    </source>
</reference>
<dbReference type="EMBL" id="BMTD01000009">
    <property type="protein sequence ID" value="GGV02132.1"/>
    <property type="molecule type" value="Genomic_DNA"/>
</dbReference>
<evidence type="ECO:0000256" key="1">
    <source>
        <dbReference type="SAM" id="MobiDB-lite"/>
    </source>
</evidence>
<evidence type="ECO:0000313" key="3">
    <source>
        <dbReference type="Proteomes" id="UP000618795"/>
    </source>
</evidence>
<feature type="region of interest" description="Disordered" evidence="1">
    <location>
        <begin position="1"/>
        <end position="20"/>
    </location>
</feature>
<gene>
    <name evidence="2" type="ORF">GCM10010260_43600</name>
</gene>
<dbReference type="AlphaFoldDB" id="A0A918MBL2"/>
<reference evidence="2" key="2">
    <citation type="submission" date="2020-09" db="EMBL/GenBank/DDBJ databases">
        <authorList>
            <person name="Sun Q."/>
            <person name="Ohkuma M."/>
        </authorList>
    </citation>
    <scope>NUCLEOTIDE SEQUENCE</scope>
    <source>
        <strain evidence="2">JCM 4369</strain>
    </source>
</reference>
<name>A0A918MBL2_9ACTN</name>